<reference evidence="5 6" key="1">
    <citation type="submission" date="2019-08" db="EMBL/GenBank/DDBJ databases">
        <title>Marinobacter ZYF650 sp. nov., a marine bacterium isolated from seawater of the Mariana trench.</title>
        <authorList>
            <person name="Ahmad W."/>
        </authorList>
    </citation>
    <scope>NUCLEOTIDE SEQUENCE [LARGE SCALE GENOMIC DNA]</scope>
    <source>
        <strain evidence="5 6">ZYF650</strain>
    </source>
</reference>
<organism evidence="5 6">
    <name type="scientific">Marinobacter salinexigens</name>
    <dbReference type="NCBI Taxonomy" id="2919747"/>
    <lineage>
        <taxon>Bacteria</taxon>
        <taxon>Pseudomonadati</taxon>
        <taxon>Pseudomonadota</taxon>
        <taxon>Gammaproteobacteria</taxon>
        <taxon>Pseudomonadales</taxon>
        <taxon>Marinobacteraceae</taxon>
        <taxon>Marinobacter</taxon>
    </lineage>
</organism>
<dbReference type="SUPFAM" id="SSF47090">
    <property type="entry name" value="PGBD-like"/>
    <property type="match status" value="1"/>
</dbReference>
<dbReference type="InterPro" id="IPR019734">
    <property type="entry name" value="TPR_rpt"/>
</dbReference>
<dbReference type="RefSeq" id="WP_149599179.1">
    <property type="nucleotide sequence ID" value="NZ_VTUU01000002.1"/>
</dbReference>
<comment type="caution">
    <text evidence="5">The sequence shown here is derived from an EMBL/GenBank/DDBJ whole genome shotgun (WGS) entry which is preliminary data.</text>
</comment>
<protein>
    <recommendedName>
        <fullName evidence="4">Peptidoglycan binding-like domain-containing protein</fullName>
    </recommendedName>
</protein>
<dbReference type="InterPro" id="IPR011990">
    <property type="entry name" value="TPR-like_helical_dom_sf"/>
</dbReference>
<evidence type="ECO:0000313" key="5">
    <source>
        <dbReference type="EMBL" id="KAA1174757.1"/>
    </source>
</evidence>
<evidence type="ECO:0000313" key="6">
    <source>
        <dbReference type="Proteomes" id="UP000323161"/>
    </source>
</evidence>
<dbReference type="AlphaFoldDB" id="A0A5B0VJ82"/>
<dbReference type="Gene3D" id="1.25.40.10">
    <property type="entry name" value="Tetratricopeptide repeat domain"/>
    <property type="match status" value="1"/>
</dbReference>
<feature type="compositionally biased region" description="Polar residues" evidence="2">
    <location>
        <begin position="242"/>
        <end position="252"/>
    </location>
</feature>
<dbReference type="Pfam" id="PF01471">
    <property type="entry name" value="PG_binding_1"/>
    <property type="match status" value="1"/>
</dbReference>
<proteinExistence type="predicted"/>
<dbReference type="PROSITE" id="PS51257">
    <property type="entry name" value="PROKAR_LIPOPROTEIN"/>
    <property type="match status" value="1"/>
</dbReference>
<dbReference type="SUPFAM" id="SSF48452">
    <property type="entry name" value="TPR-like"/>
    <property type="match status" value="1"/>
</dbReference>
<dbReference type="Gene3D" id="1.10.101.10">
    <property type="entry name" value="PGBD-like superfamily/PGBD"/>
    <property type="match status" value="1"/>
</dbReference>
<dbReference type="Proteomes" id="UP000323161">
    <property type="component" value="Unassembled WGS sequence"/>
</dbReference>
<dbReference type="InterPro" id="IPR036366">
    <property type="entry name" value="PGBDSf"/>
</dbReference>
<dbReference type="InterPro" id="IPR002477">
    <property type="entry name" value="Peptidoglycan-bd-like"/>
</dbReference>
<accession>A0A5B0VJ82</accession>
<evidence type="ECO:0000256" key="3">
    <source>
        <dbReference type="SAM" id="SignalP"/>
    </source>
</evidence>
<evidence type="ECO:0000259" key="4">
    <source>
        <dbReference type="Pfam" id="PF01471"/>
    </source>
</evidence>
<name>A0A5B0VJ82_9GAMM</name>
<sequence length="583" mass="63370">MRRRRDAYSCIAAVALTGWLAGCSALPAGNTGSRPAQEENNEQWQVSCSAEVSPEQRAELDSIESLMGASRNYAALARLETLPFESREHWLRWARLLATVGQLDDSQNAYSKIAESCEIPEAYHGLGIVAQKAGNLQKSVDALTRAKELAPADSDIRNDLGVALLRDQKVDEAAFELRTAYELAEGQQRVGTNMVAAYYLQGGKPAVEQLQGELQLSDEMVSAGIEFSQRFAVAKAAPAASGTESSGTQSPMVAQPSPGEETPAEPAVRFQSQSREIEESPAPQPGSPITVAADNTVIDIQPGQCWVNAQIQSRPVEESIQVKVRDSEIKLKVTPAEFRRGLKRVVTKEGTKTYRVIPPTYKEIEDKILVKPESKRLVVEPAVYKTVTEEVVMEEARTELEPCSTSGATAYGAKVAAMGFCTKAIPAKTKSVSVTKLVKAESTRTEVIPAEYKTVVRRVVDKPAEVVPMETQDEIDNLEIAELVSPAKAEQTTIPAVAVAMNVLRYEGKPRIVARQAVCDTNLTRDMVRELQQKLGGLGYNPGEQDGLPGPDTMDALTRYQTDHGLASGALTMETARQLELID</sequence>
<evidence type="ECO:0000256" key="1">
    <source>
        <dbReference type="PROSITE-ProRule" id="PRU00339"/>
    </source>
</evidence>
<dbReference type="InterPro" id="IPR036365">
    <property type="entry name" value="PGBD-like_sf"/>
</dbReference>
<evidence type="ECO:0000256" key="2">
    <source>
        <dbReference type="SAM" id="MobiDB-lite"/>
    </source>
</evidence>
<feature type="signal peptide" evidence="3">
    <location>
        <begin position="1"/>
        <end position="27"/>
    </location>
</feature>
<keyword evidence="1" id="KW-0802">TPR repeat</keyword>
<gene>
    <name evidence="5" type="ORF">FWJ25_05075</name>
</gene>
<feature type="chain" id="PRO_5022984105" description="Peptidoglycan binding-like domain-containing protein" evidence="3">
    <location>
        <begin position="28"/>
        <end position="583"/>
    </location>
</feature>
<feature type="domain" description="Peptidoglycan binding-like" evidence="4">
    <location>
        <begin position="525"/>
        <end position="579"/>
    </location>
</feature>
<dbReference type="PROSITE" id="PS50005">
    <property type="entry name" value="TPR"/>
    <property type="match status" value="1"/>
</dbReference>
<keyword evidence="6" id="KW-1185">Reference proteome</keyword>
<dbReference type="EMBL" id="VTUU01000002">
    <property type="protein sequence ID" value="KAA1174757.1"/>
    <property type="molecule type" value="Genomic_DNA"/>
</dbReference>
<feature type="repeat" description="TPR" evidence="1">
    <location>
        <begin position="120"/>
        <end position="153"/>
    </location>
</feature>
<feature type="region of interest" description="Disordered" evidence="2">
    <location>
        <begin position="239"/>
        <end position="289"/>
    </location>
</feature>
<keyword evidence="3" id="KW-0732">Signal</keyword>
<dbReference type="SMART" id="SM00028">
    <property type="entry name" value="TPR"/>
    <property type="match status" value="2"/>
</dbReference>